<evidence type="ECO:0000313" key="2">
    <source>
        <dbReference type="Proteomes" id="UP000299102"/>
    </source>
</evidence>
<gene>
    <name evidence="1" type="ORF">EVAR_74968_1</name>
</gene>
<organism evidence="1 2">
    <name type="scientific">Eumeta variegata</name>
    <name type="common">Bagworm moth</name>
    <name type="synonym">Eumeta japonica</name>
    <dbReference type="NCBI Taxonomy" id="151549"/>
    <lineage>
        <taxon>Eukaryota</taxon>
        <taxon>Metazoa</taxon>
        <taxon>Ecdysozoa</taxon>
        <taxon>Arthropoda</taxon>
        <taxon>Hexapoda</taxon>
        <taxon>Insecta</taxon>
        <taxon>Pterygota</taxon>
        <taxon>Neoptera</taxon>
        <taxon>Endopterygota</taxon>
        <taxon>Lepidoptera</taxon>
        <taxon>Glossata</taxon>
        <taxon>Ditrysia</taxon>
        <taxon>Tineoidea</taxon>
        <taxon>Psychidae</taxon>
        <taxon>Oiketicinae</taxon>
        <taxon>Eumeta</taxon>
    </lineage>
</organism>
<sequence>MPPKSVGRGGFDTGALASENVLKYAQPPPNGVRAAARVAARAADKRIHRYLRENSFVDCFRCRKDVIKPKRVLLIYATIWSLRNYLRVIFHFVDGPKRSGRPAFHIRPGVVARRRSVRRFDAAGVA</sequence>
<dbReference type="AlphaFoldDB" id="A0A4C1UIF2"/>
<accession>A0A4C1UIF2</accession>
<name>A0A4C1UIF2_EUMVA</name>
<comment type="caution">
    <text evidence="1">The sequence shown here is derived from an EMBL/GenBank/DDBJ whole genome shotgun (WGS) entry which is preliminary data.</text>
</comment>
<keyword evidence="2" id="KW-1185">Reference proteome</keyword>
<proteinExistence type="predicted"/>
<protein>
    <submittedName>
        <fullName evidence="1">Uncharacterized protein</fullName>
    </submittedName>
</protein>
<dbReference type="EMBL" id="BGZK01000177">
    <property type="protein sequence ID" value="GBP26205.1"/>
    <property type="molecule type" value="Genomic_DNA"/>
</dbReference>
<reference evidence="1 2" key="1">
    <citation type="journal article" date="2019" name="Commun. Biol.">
        <title>The bagworm genome reveals a unique fibroin gene that provides high tensile strength.</title>
        <authorList>
            <person name="Kono N."/>
            <person name="Nakamura H."/>
            <person name="Ohtoshi R."/>
            <person name="Tomita M."/>
            <person name="Numata K."/>
            <person name="Arakawa K."/>
        </authorList>
    </citation>
    <scope>NUCLEOTIDE SEQUENCE [LARGE SCALE GENOMIC DNA]</scope>
</reference>
<evidence type="ECO:0000313" key="1">
    <source>
        <dbReference type="EMBL" id="GBP26205.1"/>
    </source>
</evidence>
<dbReference type="Proteomes" id="UP000299102">
    <property type="component" value="Unassembled WGS sequence"/>
</dbReference>